<evidence type="ECO:0000256" key="2">
    <source>
        <dbReference type="SAM" id="MobiDB-lite"/>
    </source>
</evidence>
<evidence type="ECO:0000259" key="3">
    <source>
        <dbReference type="SMART" id="SM00959"/>
    </source>
</evidence>
<dbReference type="AlphaFoldDB" id="A0A0C2VB55"/>
<dbReference type="Proteomes" id="UP000031972">
    <property type="component" value="Unassembled WGS sequence"/>
</dbReference>
<dbReference type="Gene3D" id="1.10.720.10">
    <property type="match status" value="1"/>
</dbReference>
<dbReference type="SUPFAM" id="SSF68912">
    <property type="entry name" value="Rho N-terminal domain-like"/>
    <property type="match status" value="1"/>
</dbReference>
<dbReference type="Pfam" id="PF07498">
    <property type="entry name" value="Rho_N"/>
    <property type="match status" value="1"/>
</dbReference>
<dbReference type="EMBL" id="JXRR01000017">
    <property type="protein sequence ID" value="KIL46162.1"/>
    <property type="molecule type" value="Genomic_DNA"/>
</dbReference>
<comment type="caution">
    <text evidence="4">The sequence shown here is derived from an EMBL/GenBank/DDBJ whole genome shotgun (WGS) entry which is preliminary data.</text>
</comment>
<protein>
    <recommendedName>
        <fullName evidence="3">Rho termination factor-like N-terminal domain-containing protein</fullName>
    </recommendedName>
</protein>
<feature type="region of interest" description="Disordered" evidence="2">
    <location>
        <begin position="96"/>
        <end position="116"/>
    </location>
</feature>
<evidence type="ECO:0000313" key="4">
    <source>
        <dbReference type="EMBL" id="KIL46162.1"/>
    </source>
</evidence>
<dbReference type="RefSeq" id="WP_041059732.1">
    <property type="nucleotide sequence ID" value="NZ_JXRR01000017.1"/>
</dbReference>
<dbReference type="SMART" id="SM00959">
    <property type="entry name" value="Rho_N"/>
    <property type="match status" value="1"/>
</dbReference>
<sequence>MDKKRRGTLEPPSTILKAGENMGATSFQRMRREQAKTKNTEMKTNTQHVEIIKGKTKTGDVNADLNEAERIEQERMAAEREEVEKRQLALEYELNSTPEEEVTENDSLDEPKAYKDMTVPELKEVAKEKEIKGYSSMKQKELIQALEG</sequence>
<evidence type="ECO:0000313" key="5">
    <source>
        <dbReference type="Proteomes" id="UP000031972"/>
    </source>
</evidence>
<feature type="coiled-coil region" evidence="1">
    <location>
        <begin position="61"/>
        <end position="91"/>
    </location>
</feature>
<feature type="domain" description="Rho termination factor-like N-terminal" evidence="3">
    <location>
        <begin position="113"/>
        <end position="148"/>
    </location>
</feature>
<dbReference type="InterPro" id="IPR011112">
    <property type="entry name" value="Rho-like_N"/>
</dbReference>
<gene>
    <name evidence="4" type="ORF">KR50_28370</name>
</gene>
<reference evidence="4 5" key="1">
    <citation type="submission" date="2015-01" db="EMBL/GenBank/DDBJ databases">
        <title>Jeotgalibacillus campisalis genome sequencing.</title>
        <authorList>
            <person name="Goh K.M."/>
            <person name="Chan K.-G."/>
            <person name="Yaakop A.S."/>
            <person name="Ee R."/>
            <person name="Gan H.M."/>
            <person name="Chan C.S."/>
        </authorList>
    </citation>
    <scope>NUCLEOTIDE SEQUENCE [LARGE SCALE GENOMIC DNA]</scope>
    <source>
        <strain evidence="4 5">SF-57</strain>
    </source>
</reference>
<proteinExistence type="predicted"/>
<evidence type="ECO:0000256" key="1">
    <source>
        <dbReference type="SAM" id="Coils"/>
    </source>
</evidence>
<keyword evidence="1" id="KW-0175">Coiled coil</keyword>
<accession>A0A0C2VB55</accession>
<name>A0A0C2VB55_9BACL</name>
<keyword evidence="5" id="KW-1185">Reference proteome</keyword>
<organism evidence="4 5">
    <name type="scientific">Jeotgalibacillus campisalis</name>
    <dbReference type="NCBI Taxonomy" id="220754"/>
    <lineage>
        <taxon>Bacteria</taxon>
        <taxon>Bacillati</taxon>
        <taxon>Bacillota</taxon>
        <taxon>Bacilli</taxon>
        <taxon>Bacillales</taxon>
        <taxon>Caryophanaceae</taxon>
        <taxon>Jeotgalibacillus</taxon>
    </lineage>
</organism>
<dbReference type="InterPro" id="IPR036269">
    <property type="entry name" value="Rho_N_sf"/>
</dbReference>
<feature type="compositionally biased region" description="Acidic residues" evidence="2">
    <location>
        <begin position="98"/>
        <end position="108"/>
    </location>
</feature>
<dbReference type="PATRIC" id="fig|220754.4.peg.2851"/>
<dbReference type="GO" id="GO:0006353">
    <property type="term" value="P:DNA-templated transcription termination"/>
    <property type="evidence" value="ECO:0007669"/>
    <property type="project" value="InterPro"/>
</dbReference>